<dbReference type="InterPro" id="IPR021834">
    <property type="entry name" value="DUF3426"/>
</dbReference>
<keyword evidence="5" id="KW-1185">Reference proteome</keyword>
<dbReference type="Gene3D" id="2.30.30.380">
    <property type="entry name" value="Zn-finger domain of Sec23/24"/>
    <property type="match status" value="1"/>
</dbReference>
<evidence type="ECO:0000259" key="3">
    <source>
        <dbReference type="Pfam" id="PF13719"/>
    </source>
</evidence>
<gene>
    <name evidence="4" type="ordered locus">Dtpsy_2946</name>
</gene>
<feature type="transmembrane region" description="Helical" evidence="2">
    <location>
        <begin position="292"/>
        <end position="313"/>
    </location>
</feature>
<feature type="compositionally biased region" description="Low complexity" evidence="1">
    <location>
        <begin position="233"/>
        <end position="246"/>
    </location>
</feature>
<evidence type="ECO:0000313" key="5">
    <source>
        <dbReference type="Proteomes" id="UP000000450"/>
    </source>
</evidence>
<dbReference type="Pfam" id="PF13719">
    <property type="entry name" value="Zn_ribbon_5"/>
    <property type="match status" value="1"/>
</dbReference>
<feature type="compositionally biased region" description="Low complexity" evidence="1">
    <location>
        <begin position="141"/>
        <end position="168"/>
    </location>
</feature>
<dbReference type="Pfam" id="PF11906">
    <property type="entry name" value="DUF3426"/>
    <property type="match status" value="1"/>
</dbReference>
<evidence type="ECO:0000256" key="2">
    <source>
        <dbReference type="SAM" id="Phobius"/>
    </source>
</evidence>
<dbReference type="NCBIfam" id="TIGR02098">
    <property type="entry name" value="MJ0042_CXXC"/>
    <property type="match status" value="1"/>
</dbReference>
<proteinExistence type="predicted"/>
<reference evidence="4 5" key="1">
    <citation type="journal article" date="2010" name="J. Bacteriol.">
        <title>Completed genome sequence of the anaerobic iron-oxidizing bacterium Acidovorax ebreus strain TPSY.</title>
        <authorList>
            <person name="Byrne-Bailey K.G."/>
            <person name="Weber K.A."/>
            <person name="Chair A.H."/>
            <person name="Bose S."/>
            <person name="Knox T."/>
            <person name="Spanbauer T.L."/>
            <person name="Chertkov O."/>
            <person name="Coates J.D."/>
        </authorList>
    </citation>
    <scope>NUCLEOTIDE SEQUENCE [LARGE SCALE GENOMIC DNA]</scope>
    <source>
        <strain evidence="4 5">TPSY</strain>
    </source>
</reference>
<dbReference type="InterPro" id="IPR011723">
    <property type="entry name" value="Znf/thioredoxin_put"/>
</dbReference>
<dbReference type="EMBL" id="CP001392">
    <property type="protein sequence ID" value="ACM34380.1"/>
    <property type="molecule type" value="Genomic_DNA"/>
</dbReference>
<keyword evidence="2" id="KW-0472">Membrane</keyword>
<evidence type="ECO:0000256" key="1">
    <source>
        <dbReference type="SAM" id="MobiDB-lite"/>
    </source>
</evidence>
<sequence length="445" mass="47310">MSQITRCPHCSTTFRVVADQLRISEGWVRCGHCKEVFDASQHLQVQEAEPLLSDLLLDALKPPPQPVGKASEGIQVWGSARHVEAPTSLAPDPVMSAAAACAPQEVVPAVDEGLRTESEPPPWVPPPPPVPAFLLANPEGAAPAKTSKAMAAPPVDADAAPLSPAARDIPAPPVHTLPQGYELPAAPLEDDAESEEPSSHESAEAPAVLVSPMPTEEGGTSATGRAAQETIESPEMAPSPAEPLESLAPSEDAGAPSLAREEGHADDRTDPVIEPGFVKAARRNAFWRRPSVRVGLFLVGLTLVVALLLQIAIQERDDIASRHPVARAWMERLCGRLQCVLQPPRHITAVVIDSSSFLKARHDPSGYQLQMSVKNTSTQAVAMPALELTLTDAQDQPIVRRVLLRDELGAPLELAPGFVWSGALPLQVIQGAAQVAGYRLVAFYP</sequence>
<dbReference type="RefSeq" id="WP_015914236.1">
    <property type="nucleotide sequence ID" value="NC_011992.1"/>
</dbReference>
<feature type="domain" description="Zinc finger/thioredoxin putative" evidence="3">
    <location>
        <begin position="4"/>
        <end position="39"/>
    </location>
</feature>
<dbReference type="AlphaFoldDB" id="A0A9J9QB42"/>
<protein>
    <submittedName>
        <fullName evidence="4">MJ0042 family finger-like protein</fullName>
    </submittedName>
</protein>
<dbReference type="KEGG" id="dia:Dtpsy_2946"/>
<dbReference type="Proteomes" id="UP000000450">
    <property type="component" value="Chromosome"/>
</dbReference>
<accession>A0A9J9QB42</accession>
<name>A0A9J9QB42_ACIET</name>
<organism evidence="4 5">
    <name type="scientific">Acidovorax ebreus (strain TPSY)</name>
    <name type="common">Diaphorobacter sp. (strain TPSY)</name>
    <dbReference type="NCBI Taxonomy" id="535289"/>
    <lineage>
        <taxon>Bacteria</taxon>
        <taxon>Pseudomonadati</taxon>
        <taxon>Pseudomonadota</taxon>
        <taxon>Betaproteobacteria</taxon>
        <taxon>Burkholderiales</taxon>
        <taxon>Comamonadaceae</taxon>
        <taxon>Diaphorobacter</taxon>
    </lineage>
</organism>
<evidence type="ECO:0000313" key="4">
    <source>
        <dbReference type="EMBL" id="ACM34380.1"/>
    </source>
</evidence>
<feature type="compositionally biased region" description="Basic and acidic residues" evidence="1">
    <location>
        <begin position="259"/>
        <end position="271"/>
    </location>
</feature>
<keyword evidence="2" id="KW-1133">Transmembrane helix</keyword>
<keyword evidence="2" id="KW-0812">Transmembrane</keyword>
<feature type="region of interest" description="Disordered" evidence="1">
    <location>
        <begin position="141"/>
        <end position="271"/>
    </location>
</feature>